<accession>A0A9Y1GU71</accession>
<protein>
    <submittedName>
        <fullName evidence="1">Uncharacterized protein</fullName>
    </submittedName>
</protein>
<evidence type="ECO:0000313" key="2">
    <source>
        <dbReference type="Proteomes" id="UP001236076"/>
    </source>
</evidence>
<sequence length="54" mass="6415">MTPQEKYYDLMAMIETYANAVSDFEKKPWDRDKMQKLAKIHSELQEKVAEYTGN</sequence>
<name>A0A9Y1GU71_9CAUD</name>
<organism evidence="1 2">
    <name type="scientific">Escherichia phage A5-4</name>
    <dbReference type="NCBI Taxonomy" id="2996162"/>
    <lineage>
        <taxon>Viruses</taxon>
        <taxon>Duplodnaviria</taxon>
        <taxon>Heunggongvirae</taxon>
        <taxon>Uroviricota</taxon>
        <taxon>Caudoviricetes</taxon>
        <taxon>Vequintavirinae</taxon>
    </lineage>
</organism>
<dbReference type="Proteomes" id="UP001236076">
    <property type="component" value="Segment"/>
</dbReference>
<gene>
    <name evidence="1" type="ORF">A54_118</name>
</gene>
<evidence type="ECO:0000313" key="1">
    <source>
        <dbReference type="EMBL" id="UZZ64358.1"/>
    </source>
</evidence>
<keyword evidence="2" id="KW-1185">Reference proteome</keyword>
<dbReference type="EMBL" id="OP744025">
    <property type="protein sequence ID" value="UZZ64358.1"/>
    <property type="molecule type" value="Genomic_DNA"/>
</dbReference>
<proteinExistence type="predicted"/>
<reference evidence="1 2" key="1">
    <citation type="submission" date="2022-10" db="EMBL/GenBank/DDBJ databases">
        <authorList>
            <person name="Cortes-Martin A."/>
            <person name="Buttimer C.T.H."/>
            <person name="Hill C."/>
        </authorList>
    </citation>
    <scope>NUCLEOTIDE SEQUENCE [LARGE SCALE GENOMIC DNA]</scope>
</reference>